<dbReference type="Gene3D" id="3.40.50.300">
    <property type="entry name" value="P-loop containing nucleotide triphosphate hydrolases"/>
    <property type="match status" value="1"/>
</dbReference>
<dbReference type="EMBL" id="MTLA01000577">
    <property type="protein sequence ID" value="OOP61240.1"/>
    <property type="molecule type" value="Genomic_DNA"/>
</dbReference>
<evidence type="ECO:0000313" key="1">
    <source>
        <dbReference type="EMBL" id="OOP61240.1"/>
    </source>
</evidence>
<protein>
    <submittedName>
        <fullName evidence="1">Uncharacterized protein</fullName>
    </submittedName>
</protein>
<dbReference type="Proteomes" id="UP000189761">
    <property type="component" value="Unassembled WGS sequence"/>
</dbReference>
<dbReference type="InterPro" id="IPR027417">
    <property type="entry name" value="P-loop_NTPase"/>
</dbReference>
<name>A0A8E2LCR9_9BACI</name>
<dbReference type="SUPFAM" id="SSF52540">
    <property type="entry name" value="P-loop containing nucleoside triphosphate hydrolases"/>
    <property type="match status" value="1"/>
</dbReference>
<dbReference type="AlphaFoldDB" id="A0A8E2LCR9"/>
<feature type="non-terminal residue" evidence="1">
    <location>
        <position position="1"/>
    </location>
</feature>
<keyword evidence="2" id="KW-1185">Reference proteome</keyword>
<accession>A0A8E2LCR9</accession>
<comment type="caution">
    <text evidence="1">The sequence shown here is derived from an EMBL/GenBank/DDBJ whole genome shotgun (WGS) entry which is preliminary data.</text>
</comment>
<reference evidence="1 2" key="1">
    <citation type="submission" date="2017-01" db="EMBL/GenBank/DDBJ databases">
        <title>Draft genome sequence of Bacillus oleronius.</title>
        <authorList>
            <person name="Allam M."/>
        </authorList>
    </citation>
    <scope>NUCLEOTIDE SEQUENCE [LARGE SCALE GENOMIC DNA]</scope>
    <source>
        <strain evidence="1 2">DSM 9356</strain>
    </source>
</reference>
<dbReference type="RefSeq" id="WP_169847006.1">
    <property type="nucleotide sequence ID" value="NZ_MTLA01000577.1"/>
</dbReference>
<evidence type="ECO:0000313" key="2">
    <source>
        <dbReference type="Proteomes" id="UP000189761"/>
    </source>
</evidence>
<gene>
    <name evidence="1" type="ORF">BWZ43_25780</name>
</gene>
<organism evidence="1 2">
    <name type="scientific">Heyndrickxia oleronia</name>
    <dbReference type="NCBI Taxonomy" id="38875"/>
    <lineage>
        <taxon>Bacteria</taxon>
        <taxon>Bacillati</taxon>
        <taxon>Bacillota</taxon>
        <taxon>Bacilli</taxon>
        <taxon>Bacillales</taxon>
        <taxon>Bacillaceae</taxon>
        <taxon>Heyndrickxia</taxon>
    </lineage>
</organism>
<proteinExistence type="predicted"/>
<sequence>FQDTHPQGMNLLEDLFITPNNVFQKIGDPYQTITFNQPMPLVREENIFRINITNRFGNEIAEHLNVIIPDSNIRSILEVKKSFTPIILLYKDKNDIYPTFKKIIQEHEEHDANFRGSNKRDKVLVLERKWASDVKAGVLYKEKRQKRLISKNEALKTIIFDFIIKRIVYDGGTLSEVKEWLKNHSQVHLLNKLLIKIIKKGGIDGTEIELKNLINVFLEERGSSKININNNLFKKLKDITFEIQVDEHKEDEDDIFTIHSVKGETLRSVLLVDFEEKHLTNVLLHKYGTSQEENYEYTHQNLFYVAMSRVTHLFVFAMQESDCTSEIKKVLEKKWRIEEIKSTVEV</sequence>